<dbReference type="Proteomes" id="UP000470772">
    <property type="component" value="Unassembled WGS sequence"/>
</dbReference>
<name>A0A6A9QQ52_SULME</name>
<dbReference type="AlphaFoldDB" id="A0A6A9QQ52"/>
<dbReference type="EMBL" id="WGGD01000005">
    <property type="protein sequence ID" value="MUN29415.1"/>
    <property type="molecule type" value="Genomic_DNA"/>
</dbReference>
<sequence length="255" mass="29482">MGVEREVLLNRAKEVIDGCNNDGITLRLIGGAAIAIIAKEGSKIFSRQYKDADYFGLSSQSSKISSSLEKMGMMPNKRFNALHGSVRLMFYDPVLETTIDVFLDEFNMCHKINLKGRLNIMRYTIPTSDLLLSKMQIVKMTENDYKDILSLLHDVEIGEKDDERTLDSNYIAKLLSDDWGFYRTFSLNVENVRKFVSSNYSEYSKQIDDKLNILVKKIEEHPKSMKWKMRSKIGDKVKWYEEPEDVNTNFMQGQQ</sequence>
<dbReference type="OrthoDB" id="298589at2157"/>
<evidence type="ECO:0000313" key="2">
    <source>
        <dbReference type="Proteomes" id="UP000470772"/>
    </source>
</evidence>
<evidence type="ECO:0008006" key="3">
    <source>
        <dbReference type="Google" id="ProtNLM"/>
    </source>
</evidence>
<reference evidence="1 2" key="1">
    <citation type="submission" date="2019-10" db="EMBL/GenBank/DDBJ databases">
        <title>Sequencing and Assembly of Multiple Reported Metal-Biooxidizing Members of the Extremely Thermoacidophilic Archaeal Family Sulfolobaceae.</title>
        <authorList>
            <person name="Counts J.A."/>
            <person name="Kelly R.M."/>
        </authorList>
    </citation>
    <scope>NUCLEOTIDE SEQUENCE [LARGE SCALE GENOMIC DNA]</scope>
    <source>
        <strain evidence="1 2">DSM 6482</strain>
    </source>
</reference>
<dbReference type="RefSeq" id="WP_054838412.1">
    <property type="nucleotide sequence ID" value="NZ_BBBY01000008.1"/>
</dbReference>
<protein>
    <recommendedName>
        <fullName evidence="3">Nucleotidyl transferase AbiEii/AbiGii toxin family protein</fullName>
    </recommendedName>
</protein>
<organism evidence="1 2">
    <name type="scientific">Sulfuracidifex metallicus DSM 6482 = JCM 9184</name>
    <dbReference type="NCBI Taxonomy" id="523847"/>
    <lineage>
        <taxon>Archaea</taxon>
        <taxon>Thermoproteota</taxon>
        <taxon>Thermoprotei</taxon>
        <taxon>Sulfolobales</taxon>
        <taxon>Sulfolobaceae</taxon>
        <taxon>Sulfuracidifex</taxon>
    </lineage>
</organism>
<keyword evidence="2" id="KW-1185">Reference proteome</keyword>
<gene>
    <name evidence="1" type="ORF">GC250_08195</name>
</gene>
<accession>A0A6A9QQ52</accession>
<proteinExistence type="predicted"/>
<evidence type="ECO:0000313" key="1">
    <source>
        <dbReference type="EMBL" id="MUN29415.1"/>
    </source>
</evidence>
<comment type="caution">
    <text evidence="1">The sequence shown here is derived from an EMBL/GenBank/DDBJ whole genome shotgun (WGS) entry which is preliminary data.</text>
</comment>